<organism evidence="2 3">
    <name type="scientific">Arachnia propionica</name>
    <dbReference type="NCBI Taxonomy" id="1750"/>
    <lineage>
        <taxon>Bacteria</taxon>
        <taxon>Bacillati</taxon>
        <taxon>Actinomycetota</taxon>
        <taxon>Actinomycetes</taxon>
        <taxon>Propionibacteriales</taxon>
        <taxon>Propionibacteriaceae</taxon>
        <taxon>Arachnia</taxon>
    </lineage>
</organism>
<gene>
    <name evidence="2" type="ORF">NCTC12967_00165</name>
</gene>
<feature type="compositionally biased region" description="Gly residues" evidence="1">
    <location>
        <begin position="320"/>
        <end position="357"/>
    </location>
</feature>
<dbReference type="InterPro" id="IPR014867">
    <property type="entry name" value="Spore_coat_CotH_CotH2/3/7"/>
</dbReference>
<dbReference type="EMBL" id="LR134406">
    <property type="protein sequence ID" value="VEH68903.1"/>
    <property type="molecule type" value="Genomic_DNA"/>
</dbReference>
<accession>A0A3S4U3J0</accession>
<reference evidence="2 3" key="1">
    <citation type="submission" date="2018-12" db="EMBL/GenBank/DDBJ databases">
        <authorList>
            <consortium name="Pathogen Informatics"/>
        </authorList>
    </citation>
    <scope>NUCLEOTIDE SEQUENCE [LARGE SCALE GENOMIC DNA]</scope>
    <source>
        <strain evidence="2 3">NCTC12967</strain>
    </source>
</reference>
<keyword evidence="3" id="KW-1185">Reference proteome</keyword>
<dbReference type="PANTHER" id="PTHR40050">
    <property type="entry name" value="INNER SPORE COAT PROTEIN H"/>
    <property type="match status" value="1"/>
</dbReference>
<dbReference type="AlphaFoldDB" id="A0A3S4U3J0"/>
<evidence type="ECO:0000313" key="3">
    <source>
        <dbReference type="Proteomes" id="UP000273044"/>
    </source>
</evidence>
<dbReference type="RefSeq" id="WP_061787381.1">
    <property type="nucleotide sequence ID" value="NZ_LR134406.1"/>
</dbReference>
<dbReference type="GeneID" id="64405667"/>
<name>A0A3S4U3J0_9ACTN</name>
<dbReference type="PANTHER" id="PTHR40050:SF1">
    <property type="entry name" value="INNER SPORE COAT PROTEIN H"/>
    <property type="match status" value="1"/>
</dbReference>
<evidence type="ECO:0000256" key="1">
    <source>
        <dbReference type="SAM" id="MobiDB-lite"/>
    </source>
</evidence>
<dbReference type="PROSITE" id="PS51257">
    <property type="entry name" value="PROKAR_LIPOPROTEIN"/>
    <property type="match status" value="1"/>
</dbReference>
<sequence>MKRISRRGVFAAVGLGAVGVVFLSGCGSFGETSAGVSSGKAGKVTDDYLDPDSLHSVEITVDQSSYQEMITAYTSNQTKNWIEATVTVDGVAHEKAGLKLKGNSSLQGISADSEPQKLPWLVRFDKFVDGANHDGMTRMVIRASSSTSALNEAVALDLLAKTGLASEKAAHISLSVNGSDPVLRLTCQDLDESWVAQNFDVAGLLYKAESTGDYTYRGTDESAYKDVFDQETGKANLTPLIEFLQFINESSDADFQSGLAQRVDVDKMVTYLAFEDVIDNFDDITGPGNNSFLWWAEQANQMTVVAWDHNCAFGLKPGAGQQGQGGGQPPGGGGQGQPPGGGQQPGGGQPPGDGGAPSNGQAPTSQPPGGAGGQQPGGGGSQTKANALVDRFNSLMDGETKVSAERDRLKQELYTSGVAQTILDARAKVLTDQAGSLIEQSAVEADKQTIAAYFTK</sequence>
<feature type="region of interest" description="Disordered" evidence="1">
    <location>
        <begin position="316"/>
        <end position="384"/>
    </location>
</feature>
<dbReference type="Pfam" id="PF08757">
    <property type="entry name" value="CotH"/>
    <property type="match status" value="1"/>
</dbReference>
<proteinExistence type="predicted"/>
<protein>
    <submittedName>
        <fullName evidence="2">CotH protein</fullName>
    </submittedName>
</protein>
<feature type="compositionally biased region" description="Gly residues" evidence="1">
    <location>
        <begin position="369"/>
        <end position="381"/>
    </location>
</feature>
<evidence type="ECO:0000313" key="2">
    <source>
        <dbReference type="EMBL" id="VEH68903.1"/>
    </source>
</evidence>
<dbReference type="Proteomes" id="UP000273044">
    <property type="component" value="Chromosome"/>
</dbReference>